<evidence type="ECO:0000256" key="1">
    <source>
        <dbReference type="SAM" id="SignalP"/>
    </source>
</evidence>
<organism evidence="2 3">
    <name type="scientific">Pleomassaria siparia CBS 279.74</name>
    <dbReference type="NCBI Taxonomy" id="1314801"/>
    <lineage>
        <taxon>Eukaryota</taxon>
        <taxon>Fungi</taxon>
        <taxon>Dikarya</taxon>
        <taxon>Ascomycota</taxon>
        <taxon>Pezizomycotina</taxon>
        <taxon>Dothideomycetes</taxon>
        <taxon>Pleosporomycetidae</taxon>
        <taxon>Pleosporales</taxon>
        <taxon>Pleomassariaceae</taxon>
        <taxon>Pleomassaria</taxon>
    </lineage>
</organism>
<feature type="chain" id="PRO_5026257997" description="Secreted protein" evidence="1">
    <location>
        <begin position="20"/>
        <end position="71"/>
    </location>
</feature>
<feature type="signal peptide" evidence="1">
    <location>
        <begin position="1"/>
        <end position="19"/>
    </location>
</feature>
<sequence length="71" mass="8316">MVFPFTWFFGINVCVTVMGAKMEFRVSEGQCTVYGRIVWWEMHSRWQVNKTCVCSLITPREIPVRHPSFGT</sequence>
<keyword evidence="3" id="KW-1185">Reference proteome</keyword>
<name>A0A6G1JUI0_9PLEO</name>
<protein>
    <recommendedName>
        <fullName evidence="4">Secreted protein</fullName>
    </recommendedName>
</protein>
<evidence type="ECO:0000313" key="2">
    <source>
        <dbReference type="EMBL" id="KAF2703942.1"/>
    </source>
</evidence>
<dbReference type="EMBL" id="MU005784">
    <property type="protein sequence ID" value="KAF2703942.1"/>
    <property type="molecule type" value="Genomic_DNA"/>
</dbReference>
<dbReference type="AlphaFoldDB" id="A0A6G1JUI0"/>
<dbReference type="Proteomes" id="UP000799428">
    <property type="component" value="Unassembled WGS sequence"/>
</dbReference>
<evidence type="ECO:0000313" key="3">
    <source>
        <dbReference type="Proteomes" id="UP000799428"/>
    </source>
</evidence>
<accession>A0A6G1JUI0</accession>
<proteinExistence type="predicted"/>
<gene>
    <name evidence="2" type="ORF">K504DRAFT_167036</name>
</gene>
<evidence type="ECO:0008006" key="4">
    <source>
        <dbReference type="Google" id="ProtNLM"/>
    </source>
</evidence>
<keyword evidence="1" id="KW-0732">Signal</keyword>
<reference evidence="2" key="1">
    <citation type="journal article" date="2020" name="Stud. Mycol.">
        <title>101 Dothideomycetes genomes: a test case for predicting lifestyles and emergence of pathogens.</title>
        <authorList>
            <person name="Haridas S."/>
            <person name="Albert R."/>
            <person name="Binder M."/>
            <person name="Bloem J."/>
            <person name="Labutti K."/>
            <person name="Salamov A."/>
            <person name="Andreopoulos B."/>
            <person name="Baker S."/>
            <person name="Barry K."/>
            <person name="Bills G."/>
            <person name="Bluhm B."/>
            <person name="Cannon C."/>
            <person name="Castanera R."/>
            <person name="Culley D."/>
            <person name="Daum C."/>
            <person name="Ezra D."/>
            <person name="Gonzalez J."/>
            <person name="Henrissat B."/>
            <person name="Kuo A."/>
            <person name="Liang C."/>
            <person name="Lipzen A."/>
            <person name="Lutzoni F."/>
            <person name="Magnuson J."/>
            <person name="Mondo S."/>
            <person name="Nolan M."/>
            <person name="Ohm R."/>
            <person name="Pangilinan J."/>
            <person name="Park H.-J."/>
            <person name="Ramirez L."/>
            <person name="Alfaro M."/>
            <person name="Sun H."/>
            <person name="Tritt A."/>
            <person name="Yoshinaga Y."/>
            <person name="Zwiers L.-H."/>
            <person name="Turgeon B."/>
            <person name="Goodwin S."/>
            <person name="Spatafora J."/>
            <person name="Crous P."/>
            <person name="Grigoriev I."/>
        </authorList>
    </citation>
    <scope>NUCLEOTIDE SEQUENCE</scope>
    <source>
        <strain evidence="2">CBS 279.74</strain>
    </source>
</reference>